<dbReference type="InterPro" id="IPR036737">
    <property type="entry name" value="OmpA-like_sf"/>
</dbReference>
<dbReference type="Pfam" id="PF00691">
    <property type="entry name" value="OmpA"/>
    <property type="match status" value="2"/>
</dbReference>
<dbReference type="InterPro" id="IPR006665">
    <property type="entry name" value="OmpA-like"/>
</dbReference>
<name>A0A075RXV5_FLAPS</name>
<dbReference type="SUPFAM" id="SSF103088">
    <property type="entry name" value="OmpA-like"/>
    <property type="match status" value="2"/>
</dbReference>
<dbReference type="GeneID" id="66552774"/>
<dbReference type="PANTHER" id="PTHR30329">
    <property type="entry name" value="STATOR ELEMENT OF FLAGELLAR MOTOR COMPLEX"/>
    <property type="match status" value="1"/>
</dbReference>
<dbReference type="EMBL" id="CP059075">
    <property type="protein sequence ID" value="QRE03374.1"/>
    <property type="molecule type" value="Genomic_DNA"/>
</dbReference>
<dbReference type="KEGG" id="fpv:IA03_02735"/>
<dbReference type="Proteomes" id="UP000596329">
    <property type="component" value="Chromosome"/>
</dbReference>
<dbReference type="PROSITE" id="PS51123">
    <property type="entry name" value="OMPA_2"/>
    <property type="match status" value="2"/>
</dbReference>
<dbReference type="KEGG" id="fpc:FPSM_01792"/>
<gene>
    <name evidence="1" type="ORF">H0H26_10780</name>
</gene>
<dbReference type="KEGG" id="fpk:IA06_02685"/>
<evidence type="ECO:0000313" key="1">
    <source>
        <dbReference type="EMBL" id="QRE03374.1"/>
    </source>
</evidence>
<accession>A0A075RXV5</accession>
<proteinExistence type="predicted"/>
<dbReference type="KEGG" id="fpw:IA04_02640"/>
<dbReference type="GO" id="GO:0016020">
    <property type="term" value="C:membrane"/>
    <property type="evidence" value="ECO:0007669"/>
    <property type="project" value="UniProtKB-UniRule"/>
</dbReference>
<dbReference type="Gene3D" id="3.30.1330.60">
    <property type="entry name" value="OmpA-like domain"/>
    <property type="match status" value="2"/>
</dbReference>
<dbReference type="CDD" id="cd07185">
    <property type="entry name" value="OmpA_C-like"/>
    <property type="match status" value="2"/>
</dbReference>
<dbReference type="PANTHER" id="PTHR30329:SF21">
    <property type="entry name" value="LIPOPROTEIN YIAD-RELATED"/>
    <property type="match status" value="1"/>
</dbReference>
<dbReference type="AlphaFoldDB" id="A0A075RXV5"/>
<evidence type="ECO:0000313" key="2">
    <source>
        <dbReference type="Proteomes" id="UP000596329"/>
    </source>
</evidence>
<dbReference type="InterPro" id="IPR050330">
    <property type="entry name" value="Bact_OuterMem_StrucFunc"/>
</dbReference>
<protein>
    <submittedName>
        <fullName evidence="1">OmpA family protein</fullName>
    </submittedName>
</protein>
<reference evidence="1 2" key="1">
    <citation type="submission" date="2020-07" db="EMBL/GenBank/DDBJ databases">
        <title>Genomic characterization of Flavobacterium psychrophilum strains.</title>
        <authorList>
            <person name="Castillo D."/>
            <person name="Jorgensen J."/>
            <person name="Middelboe M."/>
        </authorList>
    </citation>
    <scope>NUCLEOTIDE SEQUENCE [LARGE SCALE GENOMIC DNA]</scope>
    <source>
        <strain evidence="1 2">FPS-R7</strain>
    </source>
</reference>
<dbReference type="RefSeq" id="WP_034097804.1">
    <property type="nucleotide sequence ID" value="NZ_BCNG01000097.1"/>
</dbReference>
<sequence>MKKLFIYILFLVNIYLANAQEQFSVYFDSNKYELSGQENKELQTWISQNPTSKVLAINGYTDEDGTNQYNDSLALKRVQKVYQNIKQKINIREDFKTRSFGEHSQQSKNKSENRKVTIYYLLQKDIIHEDEILGLKSKEKTKIKKPIVFPNKVVIDNFNGTKSEYKLDVKFMEALCYAVPGTKLKLNNLNFITNTFAVTNDSRGKLYELLLVMQQRPEMIISIHGHLCCVSVDRKDLSTQRAKAVKQFLELNGIEKTRMDFKGFGSSIPLFPLPENTEEERAANRRVEIEVIEN</sequence>
<organism evidence="1 2">
    <name type="scientific">Flavobacterium psychrophilum</name>
    <dbReference type="NCBI Taxonomy" id="96345"/>
    <lineage>
        <taxon>Bacteria</taxon>
        <taxon>Pseudomonadati</taxon>
        <taxon>Bacteroidota</taxon>
        <taxon>Flavobacteriia</taxon>
        <taxon>Flavobacteriales</taxon>
        <taxon>Flavobacteriaceae</taxon>
        <taxon>Flavobacterium</taxon>
    </lineage>
</organism>
<dbReference type="KEGG" id="fpq:IB65_02655"/>